<organism evidence="10">
    <name type="scientific">Boseongicola sp. SB0664_bin_43</name>
    <dbReference type="NCBI Taxonomy" id="2604844"/>
    <lineage>
        <taxon>Bacteria</taxon>
        <taxon>Pseudomonadati</taxon>
        <taxon>Pseudomonadota</taxon>
        <taxon>Alphaproteobacteria</taxon>
        <taxon>Rhodobacterales</taxon>
        <taxon>Paracoccaceae</taxon>
        <taxon>Boseongicola</taxon>
    </lineage>
</organism>
<comment type="caution">
    <text evidence="10">The sequence shown here is derived from an EMBL/GenBank/DDBJ whole genome shotgun (WGS) entry which is preliminary data.</text>
</comment>
<evidence type="ECO:0000256" key="1">
    <source>
        <dbReference type="ARBA" id="ARBA00004429"/>
    </source>
</evidence>
<keyword evidence="7" id="KW-0813">Transport</keyword>
<reference evidence="10" key="1">
    <citation type="submission" date="2019-09" db="EMBL/GenBank/DDBJ databases">
        <title>Characterisation of the sponge microbiome using genome-centric metagenomics.</title>
        <authorList>
            <person name="Engelberts J.P."/>
            <person name="Robbins S.J."/>
            <person name="De Goeij J.M."/>
            <person name="Aranda M."/>
            <person name="Bell S.C."/>
            <person name="Webster N.S."/>
        </authorList>
    </citation>
    <scope>NUCLEOTIDE SEQUENCE</scope>
    <source>
        <strain evidence="10">SB0664_bin_43</strain>
    </source>
</reference>
<dbReference type="Pfam" id="PF06808">
    <property type="entry name" value="DctM"/>
    <property type="match status" value="1"/>
</dbReference>
<evidence type="ECO:0000256" key="2">
    <source>
        <dbReference type="ARBA" id="ARBA00022475"/>
    </source>
</evidence>
<evidence type="ECO:0000256" key="8">
    <source>
        <dbReference type="SAM" id="Phobius"/>
    </source>
</evidence>
<dbReference type="InterPro" id="IPR004681">
    <property type="entry name" value="TRAP_DctM"/>
</dbReference>
<keyword evidence="5 8" id="KW-1133">Transmembrane helix</keyword>
<keyword evidence="2" id="KW-1003">Cell membrane</keyword>
<evidence type="ECO:0000259" key="9">
    <source>
        <dbReference type="Pfam" id="PF06808"/>
    </source>
</evidence>
<keyword evidence="6 8" id="KW-0472">Membrane</keyword>
<comment type="subcellular location">
    <subcellularLocation>
        <location evidence="1 7">Cell inner membrane</location>
        <topology evidence="1 7">Multi-pass membrane protein</topology>
    </subcellularLocation>
</comment>
<dbReference type="PANTHER" id="PTHR33362:SF7">
    <property type="entry name" value="SLL1103 PROTEIN"/>
    <property type="match status" value="1"/>
</dbReference>
<evidence type="ECO:0000256" key="6">
    <source>
        <dbReference type="ARBA" id="ARBA00023136"/>
    </source>
</evidence>
<keyword evidence="4 8" id="KW-0812">Transmembrane</keyword>
<proteinExistence type="predicted"/>
<evidence type="ECO:0000256" key="5">
    <source>
        <dbReference type="ARBA" id="ARBA00022989"/>
    </source>
</evidence>
<protein>
    <submittedName>
        <fullName evidence="10">TRAP transporter large permease subunit</fullName>
    </submittedName>
</protein>
<comment type="function">
    <text evidence="7">Part of the tripartite ATP-independent periplasmic (TRAP) transport system.</text>
</comment>
<evidence type="ECO:0000256" key="4">
    <source>
        <dbReference type="ARBA" id="ARBA00022692"/>
    </source>
</evidence>
<dbReference type="PANTHER" id="PTHR33362">
    <property type="entry name" value="SIALIC ACID TRAP TRANSPORTER PERMEASE PROTEIN SIAT-RELATED"/>
    <property type="match status" value="1"/>
</dbReference>
<evidence type="ECO:0000256" key="7">
    <source>
        <dbReference type="RuleBase" id="RU369079"/>
    </source>
</evidence>
<feature type="non-terminal residue" evidence="10">
    <location>
        <position position="1"/>
    </location>
</feature>
<gene>
    <name evidence="10" type="ORF">F4Y60_07795</name>
</gene>
<evidence type="ECO:0000256" key="3">
    <source>
        <dbReference type="ARBA" id="ARBA00022519"/>
    </source>
</evidence>
<keyword evidence="3 7" id="KW-0997">Cell inner membrane</keyword>
<sequence length="86" mass="9384">DLGGHVAGGDILIWFAILAAINLQTSFLTPPFGFALFYMKGVAPPEIRMADIYRGIIPFICLQLLGLALVIAWPQLALWAPNAFLE</sequence>
<dbReference type="GO" id="GO:0005886">
    <property type="term" value="C:plasma membrane"/>
    <property type="evidence" value="ECO:0007669"/>
    <property type="project" value="UniProtKB-SubCell"/>
</dbReference>
<dbReference type="InterPro" id="IPR010656">
    <property type="entry name" value="DctM"/>
</dbReference>
<feature type="transmembrane region" description="Helical" evidence="8">
    <location>
        <begin position="12"/>
        <end position="38"/>
    </location>
</feature>
<name>A0A6B0XZ90_9RHOB</name>
<dbReference type="GO" id="GO:0022857">
    <property type="term" value="F:transmembrane transporter activity"/>
    <property type="evidence" value="ECO:0007669"/>
    <property type="project" value="UniProtKB-UniRule"/>
</dbReference>
<accession>A0A6B0XZ90</accession>
<dbReference type="AlphaFoldDB" id="A0A6B0XZ90"/>
<evidence type="ECO:0000313" key="10">
    <source>
        <dbReference type="EMBL" id="MXY33981.1"/>
    </source>
</evidence>
<dbReference type="EMBL" id="VXRY01000306">
    <property type="protein sequence ID" value="MXY33981.1"/>
    <property type="molecule type" value="Genomic_DNA"/>
</dbReference>
<feature type="domain" description="TRAP C4-dicarboxylate transport system permease DctM subunit" evidence="9">
    <location>
        <begin position="13"/>
        <end position="76"/>
    </location>
</feature>
<feature type="transmembrane region" description="Helical" evidence="8">
    <location>
        <begin position="59"/>
        <end position="80"/>
    </location>
</feature>